<feature type="transmembrane region" description="Helical" evidence="1">
    <location>
        <begin position="83"/>
        <end position="103"/>
    </location>
</feature>
<dbReference type="OrthoDB" id="408152at2759"/>
<protein>
    <submittedName>
        <fullName evidence="2">Uncharacterized protein</fullName>
    </submittedName>
</protein>
<reference evidence="2" key="1">
    <citation type="submission" date="2021-07" db="EMBL/GenBank/DDBJ databases">
        <authorList>
            <person name="Branca A.L. A."/>
        </authorList>
    </citation>
    <scope>NUCLEOTIDE SEQUENCE</scope>
</reference>
<evidence type="ECO:0000313" key="2">
    <source>
        <dbReference type="EMBL" id="CAG8320503.1"/>
    </source>
</evidence>
<accession>A0A9W4IPA6</accession>
<dbReference type="Gene3D" id="3.40.50.300">
    <property type="entry name" value="P-loop containing nucleotide triphosphate hydrolases"/>
    <property type="match status" value="1"/>
</dbReference>
<dbReference type="PANTHER" id="PTHR36978">
    <property type="entry name" value="P-LOOP CONTAINING NUCLEOTIDE TRIPHOSPHATE HYDROLASE"/>
    <property type="match status" value="1"/>
</dbReference>
<dbReference type="AlphaFoldDB" id="A0A9W4IPA6"/>
<keyword evidence="1" id="KW-0472">Membrane</keyword>
<organism evidence="2 3">
    <name type="scientific">Penicillium nalgiovense</name>
    <dbReference type="NCBI Taxonomy" id="60175"/>
    <lineage>
        <taxon>Eukaryota</taxon>
        <taxon>Fungi</taxon>
        <taxon>Dikarya</taxon>
        <taxon>Ascomycota</taxon>
        <taxon>Pezizomycotina</taxon>
        <taxon>Eurotiomycetes</taxon>
        <taxon>Eurotiomycetidae</taxon>
        <taxon>Eurotiales</taxon>
        <taxon>Aspergillaceae</taxon>
        <taxon>Penicillium</taxon>
    </lineage>
</organism>
<dbReference type="PANTHER" id="PTHR36978:SF3">
    <property type="entry name" value="P-LOOP CONTAINING NUCLEOSIDE TRIPHOSPHATE HYDROLASE PROTEIN"/>
    <property type="match status" value="1"/>
</dbReference>
<dbReference type="SUPFAM" id="SSF52540">
    <property type="entry name" value="P-loop containing nucleoside triphosphate hydrolases"/>
    <property type="match status" value="1"/>
</dbReference>
<proteinExistence type="predicted"/>
<dbReference type="Pfam" id="PF17784">
    <property type="entry name" value="Sulfotransfer_4"/>
    <property type="match status" value="1"/>
</dbReference>
<feature type="transmembrane region" description="Helical" evidence="1">
    <location>
        <begin position="239"/>
        <end position="258"/>
    </location>
</feature>
<sequence length="274" mass="30743">MVRFLTDKRKAPTPTPNAQPKQELLVIGAGLPRTATSSLQAALEELNIAPCLHMAQIIPHTSRQELLIAATHSADTATRQKQVNALISGYAAVCDMPAVFFLADMMDMYPDARVILTTRPSAETWAESCRESLGFFFTGSFGILGFLWGTERLWFRLNMRILEWAREKLGEGDIFSAGFYERYNELVRGVARERGREVLEFKAEDGWGPLCAFLGRDVPVGPFPRVNERKTFIFIKRVLVVKGVVSWMALGGLVWLAWRFGMASFVYLGRSLGM</sequence>
<dbReference type="InterPro" id="IPR027417">
    <property type="entry name" value="P-loop_NTPase"/>
</dbReference>
<gene>
    <name evidence="2" type="ORF">PNAL_LOCUS10348</name>
</gene>
<dbReference type="InterPro" id="IPR040632">
    <property type="entry name" value="Sulfotransfer_4"/>
</dbReference>
<name>A0A9W4IPA6_PENNA</name>
<evidence type="ECO:0000256" key="1">
    <source>
        <dbReference type="SAM" id="Phobius"/>
    </source>
</evidence>
<keyword evidence="1" id="KW-1133">Transmembrane helix</keyword>
<dbReference type="Proteomes" id="UP001153461">
    <property type="component" value="Unassembled WGS sequence"/>
</dbReference>
<keyword evidence="1" id="KW-0812">Transmembrane</keyword>
<comment type="caution">
    <text evidence="2">The sequence shown here is derived from an EMBL/GenBank/DDBJ whole genome shotgun (WGS) entry which is preliminary data.</text>
</comment>
<evidence type="ECO:0000313" key="3">
    <source>
        <dbReference type="Proteomes" id="UP001153461"/>
    </source>
</evidence>
<dbReference type="EMBL" id="CAJVNV010000636">
    <property type="protein sequence ID" value="CAG8320503.1"/>
    <property type="molecule type" value="Genomic_DNA"/>
</dbReference>
<feature type="transmembrane region" description="Helical" evidence="1">
    <location>
        <begin position="133"/>
        <end position="150"/>
    </location>
</feature>